<evidence type="ECO:0000313" key="1">
    <source>
        <dbReference type="EMBL" id="CAH0721977.1"/>
    </source>
</evidence>
<gene>
    <name evidence="1" type="ORF">BINO364_LOCUS8004</name>
</gene>
<accession>A0A8J9VZ09</accession>
<reference evidence="1" key="1">
    <citation type="submission" date="2021-12" db="EMBL/GenBank/DDBJ databases">
        <authorList>
            <person name="Martin H S."/>
        </authorList>
    </citation>
    <scope>NUCLEOTIDE SEQUENCE</scope>
</reference>
<protein>
    <submittedName>
        <fullName evidence="1">Uncharacterized protein</fullName>
    </submittedName>
</protein>
<keyword evidence="2" id="KW-1185">Reference proteome</keyword>
<evidence type="ECO:0000313" key="2">
    <source>
        <dbReference type="Proteomes" id="UP000838878"/>
    </source>
</evidence>
<dbReference type="AlphaFoldDB" id="A0A8J9VZ09"/>
<sequence>MTSMISDTESNVSGFIKYSDKNFKHLYSSMIKNMEIINQDLLQVENNMKNIVDQSGPLESQLSALLQILPKPKLNLPMETE</sequence>
<dbReference type="Proteomes" id="UP000838878">
    <property type="component" value="Chromosome 3"/>
</dbReference>
<proteinExistence type="predicted"/>
<feature type="non-terminal residue" evidence="1">
    <location>
        <position position="81"/>
    </location>
</feature>
<name>A0A8J9VZ09_9NEOP</name>
<organism evidence="1 2">
    <name type="scientific">Brenthis ino</name>
    <name type="common">lesser marbled fritillary</name>
    <dbReference type="NCBI Taxonomy" id="405034"/>
    <lineage>
        <taxon>Eukaryota</taxon>
        <taxon>Metazoa</taxon>
        <taxon>Ecdysozoa</taxon>
        <taxon>Arthropoda</taxon>
        <taxon>Hexapoda</taxon>
        <taxon>Insecta</taxon>
        <taxon>Pterygota</taxon>
        <taxon>Neoptera</taxon>
        <taxon>Endopterygota</taxon>
        <taxon>Lepidoptera</taxon>
        <taxon>Glossata</taxon>
        <taxon>Ditrysia</taxon>
        <taxon>Papilionoidea</taxon>
        <taxon>Nymphalidae</taxon>
        <taxon>Heliconiinae</taxon>
        <taxon>Argynnini</taxon>
        <taxon>Brenthis</taxon>
    </lineage>
</organism>
<dbReference type="EMBL" id="OV170223">
    <property type="protein sequence ID" value="CAH0721977.1"/>
    <property type="molecule type" value="Genomic_DNA"/>
</dbReference>
<dbReference type="OrthoDB" id="7032324at2759"/>